<gene>
    <name evidence="2" type="ORF">G3M48_008676</name>
</gene>
<feature type="compositionally biased region" description="Polar residues" evidence="1">
    <location>
        <begin position="417"/>
        <end position="426"/>
    </location>
</feature>
<dbReference type="Proteomes" id="UP001397290">
    <property type="component" value="Unassembled WGS sequence"/>
</dbReference>
<comment type="caution">
    <text evidence="2">The sequence shown here is derived from an EMBL/GenBank/DDBJ whole genome shotgun (WGS) entry which is preliminary data.</text>
</comment>
<feature type="region of interest" description="Disordered" evidence="1">
    <location>
        <begin position="349"/>
        <end position="483"/>
    </location>
</feature>
<sequence length="785" mass="86746">MVTVDTPPPLSIIIDSPTSSAESWGSNSMHPSPLASHPFRISTPSFTDLDIPSELQCTSRLFSDLNFSGTRTSYLGGDLHDTLGFGDDMRRRRSRDDVAALIEFLRSNEPPASNFMAQPYSDKERGKWDKLNVMGKRRSKSMSRALPPIRLPDSAVAGVTTGGHRHIAISIPLEASHFGDTPRSQYPVFDKDTQPPVPPLPESVRTYKNDKGVVTVLRPLSPSDNASTIPASPPLPRRFDRDYPPQLLRNRRMMPPSPPPSSSPPSSPSDTDHWPLAPIESAASCVGQQSTAFYDTHEETLSRIAPRQNLEFVRAAYPSRGSSMAASPRIKHHHASSIDEVIAEEEPYKRYPSPMPCEGLGHRSTDRRVGRPPVSLATSTLSRKSTSNLRSEWQAEQERPTRASKATQVTGGPVSDRGTSPSSPASIISVKSRREKVRDKKFRDLAAVRSSKTGNSSLTNTKGSDPSNALLAKDKSVPAVNNQTGPKLSTIMVVVDMNPDDETANQVYETSPTDNHGPVVELRPESAATTPPTPPASTETSPLQKHDFDMTRTSLTRRREWQTSREQERKQRESNAAAKTQHRQRSTSSPYEVVPITNPEREIMYLYEAYREQRLRDMESRVRRLERNGDLWLRALHPMLEDVRSSSSGLHDDNIRDWASDDGGAGAGATTSIDRLTRASQRRRLIRRASLSRERMLEEMVRREERDTLDPDGQHPDVSGMSAIEPLMRELAGGVGEGGGGGGGEQPERSAQPRTRPRPAATRQLSGDMPPMPLRPRPVGSSVRL</sequence>
<proteinExistence type="predicted"/>
<feature type="compositionally biased region" description="Polar residues" evidence="1">
    <location>
        <begin position="450"/>
        <end position="467"/>
    </location>
</feature>
<feature type="region of interest" description="Disordered" evidence="1">
    <location>
        <begin position="182"/>
        <end position="205"/>
    </location>
</feature>
<feature type="compositionally biased region" description="Gly residues" evidence="1">
    <location>
        <begin position="733"/>
        <end position="745"/>
    </location>
</feature>
<dbReference type="EMBL" id="JAAHCF010000663">
    <property type="protein sequence ID" value="KAK8142499.1"/>
    <property type="molecule type" value="Genomic_DNA"/>
</dbReference>
<feature type="region of interest" description="Disordered" evidence="1">
    <location>
        <begin position="1"/>
        <end position="29"/>
    </location>
</feature>
<feature type="compositionally biased region" description="Basic and acidic residues" evidence="1">
    <location>
        <begin position="436"/>
        <end position="446"/>
    </location>
</feature>
<feature type="compositionally biased region" description="Polar residues" evidence="1">
    <location>
        <begin position="376"/>
        <end position="391"/>
    </location>
</feature>
<keyword evidence="3" id="KW-1185">Reference proteome</keyword>
<feature type="compositionally biased region" description="Pro residues" evidence="1">
    <location>
        <begin position="255"/>
        <end position="267"/>
    </location>
</feature>
<name>A0AAW0RJY6_9HYPO</name>
<evidence type="ECO:0000313" key="2">
    <source>
        <dbReference type="EMBL" id="KAK8142499.1"/>
    </source>
</evidence>
<feature type="compositionally biased region" description="Basic and acidic residues" evidence="1">
    <location>
        <begin position="557"/>
        <end position="573"/>
    </location>
</feature>
<feature type="compositionally biased region" description="Pro residues" evidence="1">
    <location>
        <begin position="1"/>
        <end position="10"/>
    </location>
</feature>
<feature type="compositionally biased region" description="Low complexity" evidence="1">
    <location>
        <begin position="525"/>
        <end position="542"/>
    </location>
</feature>
<feature type="compositionally biased region" description="Basic and acidic residues" evidence="1">
    <location>
        <begin position="701"/>
        <end position="715"/>
    </location>
</feature>
<feature type="compositionally biased region" description="Polar residues" evidence="1">
    <location>
        <begin position="16"/>
        <end position="29"/>
    </location>
</feature>
<feature type="compositionally biased region" description="Low complexity" evidence="1">
    <location>
        <begin position="752"/>
        <end position="764"/>
    </location>
</feature>
<evidence type="ECO:0000256" key="1">
    <source>
        <dbReference type="SAM" id="MobiDB-lite"/>
    </source>
</evidence>
<organism evidence="2 3">
    <name type="scientific">Beauveria asiatica</name>
    <dbReference type="NCBI Taxonomy" id="1069075"/>
    <lineage>
        <taxon>Eukaryota</taxon>
        <taxon>Fungi</taxon>
        <taxon>Dikarya</taxon>
        <taxon>Ascomycota</taxon>
        <taxon>Pezizomycotina</taxon>
        <taxon>Sordariomycetes</taxon>
        <taxon>Hypocreomycetidae</taxon>
        <taxon>Hypocreales</taxon>
        <taxon>Cordycipitaceae</taxon>
        <taxon>Beauveria</taxon>
    </lineage>
</organism>
<feature type="region of interest" description="Disordered" evidence="1">
    <location>
        <begin position="218"/>
        <end position="276"/>
    </location>
</feature>
<dbReference type="AlphaFoldDB" id="A0AAW0RJY6"/>
<feature type="region of interest" description="Disordered" evidence="1">
    <location>
        <begin position="701"/>
        <end position="785"/>
    </location>
</feature>
<protein>
    <submittedName>
        <fullName evidence="2">Uncharacterized protein</fullName>
    </submittedName>
</protein>
<reference evidence="2 3" key="1">
    <citation type="submission" date="2020-02" db="EMBL/GenBank/DDBJ databases">
        <title>Comparative genomics of the hypocrealean fungal genus Beauvera.</title>
        <authorList>
            <person name="Showalter D.N."/>
            <person name="Bushley K.E."/>
            <person name="Rehner S.A."/>
        </authorList>
    </citation>
    <scope>NUCLEOTIDE SEQUENCE [LARGE SCALE GENOMIC DNA]</scope>
    <source>
        <strain evidence="2 3">ARSEF4384</strain>
    </source>
</reference>
<feature type="region of interest" description="Disordered" evidence="1">
    <location>
        <begin position="503"/>
        <end position="590"/>
    </location>
</feature>
<evidence type="ECO:0000313" key="3">
    <source>
        <dbReference type="Proteomes" id="UP001397290"/>
    </source>
</evidence>
<feature type="compositionally biased region" description="Basic and acidic residues" evidence="1">
    <location>
        <begin position="360"/>
        <end position="369"/>
    </location>
</feature>
<accession>A0AAW0RJY6</accession>
<feature type="compositionally biased region" description="Polar residues" evidence="1">
    <location>
        <begin position="504"/>
        <end position="514"/>
    </location>
</feature>